<keyword evidence="1" id="KW-0472">Membrane</keyword>
<protein>
    <submittedName>
        <fullName evidence="2">Uncharacterized protein</fullName>
    </submittedName>
</protein>
<accession>A0AAW9PWJ3</accession>
<feature type="transmembrane region" description="Helical" evidence="1">
    <location>
        <begin position="93"/>
        <end position="115"/>
    </location>
</feature>
<dbReference type="AlphaFoldDB" id="A0AAW9PWJ3"/>
<keyword evidence="3" id="KW-1185">Reference proteome</keyword>
<evidence type="ECO:0000313" key="2">
    <source>
        <dbReference type="EMBL" id="MEE3715630.1"/>
    </source>
</evidence>
<keyword evidence="1" id="KW-0812">Transmembrane</keyword>
<gene>
    <name evidence="2" type="ORF">V2H45_02600</name>
</gene>
<evidence type="ECO:0000313" key="3">
    <source>
        <dbReference type="Proteomes" id="UP001333818"/>
    </source>
</evidence>
<keyword evidence="1" id="KW-1133">Transmembrane helix</keyword>
<organism evidence="2 3">
    <name type="scientific">Tumidithrix elongata BACA0141</name>
    <dbReference type="NCBI Taxonomy" id="2716417"/>
    <lineage>
        <taxon>Bacteria</taxon>
        <taxon>Bacillati</taxon>
        <taxon>Cyanobacteriota</taxon>
        <taxon>Cyanophyceae</taxon>
        <taxon>Pseudanabaenales</taxon>
        <taxon>Pseudanabaenaceae</taxon>
        <taxon>Tumidithrix</taxon>
        <taxon>Tumidithrix elongata</taxon>
    </lineage>
</organism>
<dbReference type="SUPFAM" id="SSF48371">
    <property type="entry name" value="ARM repeat"/>
    <property type="match status" value="1"/>
</dbReference>
<dbReference type="Proteomes" id="UP001333818">
    <property type="component" value="Unassembled WGS sequence"/>
</dbReference>
<feature type="transmembrane region" description="Helical" evidence="1">
    <location>
        <begin position="121"/>
        <end position="141"/>
    </location>
</feature>
<feature type="transmembrane region" description="Helical" evidence="1">
    <location>
        <begin position="33"/>
        <end position="49"/>
    </location>
</feature>
<evidence type="ECO:0000256" key="1">
    <source>
        <dbReference type="SAM" id="Phobius"/>
    </source>
</evidence>
<name>A0AAW9PWJ3_9CYAN</name>
<comment type="caution">
    <text evidence="2">The sequence shown here is derived from an EMBL/GenBank/DDBJ whole genome shotgun (WGS) entry which is preliminary data.</text>
</comment>
<dbReference type="EMBL" id="JAZBJZ010000006">
    <property type="protein sequence ID" value="MEE3715630.1"/>
    <property type="molecule type" value="Genomic_DNA"/>
</dbReference>
<dbReference type="InterPro" id="IPR016024">
    <property type="entry name" value="ARM-type_fold"/>
</dbReference>
<dbReference type="RefSeq" id="WP_330482054.1">
    <property type="nucleotide sequence ID" value="NZ_JAZBJZ010000006.1"/>
</dbReference>
<sequence>MVRDFRDRAQETASTSQQFMRSLSHSLRRKQDFPMWALVAVVLLIMLFWNWQLVMATMAGVMVMSLIYILQDWEWHGLLPRLQKLWRSPYRRLSLAVATGASTVFFTYTLLGIWSSVPDHWLASAEILQLTATFAVLLLLAQQVIDRWVQKQQTSIDQLISRITSTDDLERLIAVRQLAQCVQQKRFPLSQERAIADYCHLLLSRESVPAIRDAALETIESLNYLNLPSSSVRNLSS</sequence>
<proteinExistence type="predicted"/>
<reference evidence="2" key="1">
    <citation type="submission" date="2024-01" db="EMBL/GenBank/DDBJ databases">
        <title>Bank of Algae and Cyanobacteria of the Azores (BACA) strain genomes.</title>
        <authorList>
            <person name="Luz R."/>
            <person name="Cordeiro R."/>
            <person name="Fonseca A."/>
            <person name="Goncalves V."/>
        </authorList>
    </citation>
    <scope>NUCLEOTIDE SEQUENCE</scope>
    <source>
        <strain evidence="2">BACA0141</strain>
    </source>
</reference>